<proteinExistence type="predicted"/>
<gene>
    <name evidence="2" type="ORF">LIER_12494</name>
</gene>
<comment type="caution">
    <text evidence="2">The sequence shown here is derived from an EMBL/GenBank/DDBJ whole genome shotgun (WGS) entry which is preliminary data.</text>
</comment>
<keyword evidence="3" id="KW-1185">Reference proteome</keyword>
<evidence type="ECO:0000256" key="1">
    <source>
        <dbReference type="SAM" id="MobiDB-lite"/>
    </source>
</evidence>
<dbReference type="Proteomes" id="UP001454036">
    <property type="component" value="Unassembled WGS sequence"/>
</dbReference>
<dbReference type="AlphaFoldDB" id="A0AAV3PUE9"/>
<feature type="region of interest" description="Disordered" evidence="1">
    <location>
        <begin position="164"/>
        <end position="187"/>
    </location>
</feature>
<sequence length="221" mass="24164">MSALRMFGEKGARPASSILVPRLTCSATLAETASTWRCKASIASVGGAEAAASRDMALWRLCFPSAGSFPLCIGGVWVCQFPTSSTSMGLSPLSWEICSMSCCMTLVMMVPVSPCSNPSISGRSQPPQVVSGLGHFEHGPNNPEWVLFLDRARGIRRWSVDSRPQWSNSGITHPKNKDKLSPKWEGPYRMSRRLGPGTYELKRMNGEAIPRTWHASNLAKY</sequence>
<name>A0AAV3PUE9_LITER</name>
<evidence type="ECO:0000313" key="3">
    <source>
        <dbReference type="Proteomes" id="UP001454036"/>
    </source>
</evidence>
<evidence type="ECO:0000313" key="2">
    <source>
        <dbReference type="EMBL" id="GAA0154547.1"/>
    </source>
</evidence>
<dbReference type="EMBL" id="BAABME010002419">
    <property type="protein sequence ID" value="GAA0154547.1"/>
    <property type="molecule type" value="Genomic_DNA"/>
</dbReference>
<organism evidence="2 3">
    <name type="scientific">Lithospermum erythrorhizon</name>
    <name type="common">Purple gromwell</name>
    <name type="synonym">Lithospermum officinale var. erythrorhizon</name>
    <dbReference type="NCBI Taxonomy" id="34254"/>
    <lineage>
        <taxon>Eukaryota</taxon>
        <taxon>Viridiplantae</taxon>
        <taxon>Streptophyta</taxon>
        <taxon>Embryophyta</taxon>
        <taxon>Tracheophyta</taxon>
        <taxon>Spermatophyta</taxon>
        <taxon>Magnoliopsida</taxon>
        <taxon>eudicotyledons</taxon>
        <taxon>Gunneridae</taxon>
        <taxon>Pentapetalae</taxon>
        <taxon>asterids</taxon>
        <taxon>lamiids</taxon>
        <taxon>Boraginales</taxon>
        <taxon>Boraginaceae</taxon>
        <taxon>Boraginoideae</taxon>
        <taxon>Lithospermeae</taxon>
        <taxon>Lithospermum</taxon>
    </lineage>
</organism>
<protein>
    <submittedName>
        <fullName evidence="2">Uncharacterized protein</fullName>
    </submittedName>
</protein>
<reference evidence="2 3" key="1">
    <citation type="submission" date="2024-01" db="EMBL/GenBank/DDBJ databases">
        <title>The complete chloroplast genome sequence of Lithospermum erythrorhizon: insights into the phylogenetic relationship among Boraginaceae species and the maternal lineages of purple gromwells.</title>
        <authorList>
            <person name="Okada T."/>
            <person name="Watanabe K."/>
        </authorList>
    </citation>
    <scope>NUCLEOTIDE SEQUENCE [LARGE SCALE GENOMIC DNA]</scope>
</reference>
<accession>A0AAV3PUE9</accession>